<protein>
    <submittedName>
        <fullName evidence="2">Box C/D snoRNA protein 1</fullName>
    </submittedName>
</protein>
<gene>
    <name evidence="1" type="ORF">C1SCF055_LOCUS26642</name>
</gene>
<reference evidence="2 3" key="2">
    <citation type="submission" date="2024-05" db="EMBL/GenBank/DDBJ databases">
        <authorList>
            <person name="Chen Y."/>
            <person name="Shah S."/>
            <person name="Dougan E. K."/>
            <person name="Thang M."/>
            <person name="Chan C."/>
        </authorList>
    </citation>
    <scope>NUCLEOTIDE SEQUENCE [LARGE SCALE GENOMIC DNA]</scope>
</reference>
<sequence>MAGIQNTGQGLALCTWQFPATVQSPNLPDAVQFRVRKIDLDSPVKGGASSRTWLSQISGLYATAFAAPEKPRASLLVDQDLKRLKVVLAFALSSDSPSERPTNSLKSGESGHVHGLVTRIQVSYRQAGDSHIDEVRELKPQNLTAVSMNDGLGTLKISVSQPQFLDGQRILFAVRVGDDWRWSHWSSFSKPVHMKHPILQPAKDHGLVVKPLSPDMVWLHYPSVATDTAEVIEYFISVAQLGPTGREVRSSSQLIALQAEQNPKRDAGNEMEVYVGSLRVGVSLQFKLLARSQCHQLGAPIFQEMARSDPILWPSWSRASCDANVANAESWDLPIPRVLCVPELEATSGRWRSRALLLAWPKGVQVCEDPPLELQACAWHEKNQAAHGSHRGGDEGDVGDLSVMDVIDPNGWVAVSWSLIQVHGLPCIAASQLPFNCCRLRWYSCDRRIAGPCSEVCLTFIDSPVEVRSEVFCTISTVKVQASFEVPAFAHLIPYCQWRIGSVKANRTDDGQAWSDVEEWQVLDQLHIASCSSVTINGRQSFKCVMGEEDGLELGSCYVFSVRLGDGRRSSLWSQSAPVMFDVPDADVPVPTGAGPHKLLIEPLTVHTVRCWWPPVQAPEMLSLCGFGFGRPSLEYRLDVSRCVDDGGLERHCTILLSDQDEDTAEENPYAAQRPPCEASVNGLCPGVQYFASLAVRFSVLGLRDWRRTGITATFQT</sequence>
<dbReference type="Proteomes" id="UP001152797">
    <property type="component" value="Unassembled WGS sequence"/>
</dbReference>
<evidence type="ECO:0000313" key="1">
    <source>
        <dbReference type="EMBL" id="CAI4000530.1"/>
    </source>
</evidence>
<evidence type="ECO:0000313" key="2">
    <source>
        <dbReference type="EMBL" id="CAL4787842.1"/>
    </source>
</evidence>
<proteinExistence type="predicted"/>
<dbReference type="EMBL" id="CAMXCT010002797">
    <property type="protein sequence ID" value="CAI4000530.1"/>
    <property type="molecule type" value="Genomic_DNA"/>
</dbReference>
<evidence type="ECO:0000313" key="3">
    <source>
        <dbReference type="Proteomes" id="UP001152797"/>
    </source>
</evidence>
<comment type="caution">
    <text evidence="1">The sequence shown here is derived from an EMBL/GenBank/DDBJ whole genome shotgun (WGS) entry which is preliminary data.</text>
</comment>
<reference evidence="1" key="1">
    <citation type="submission" date="2022-10" db="EMBL/GenBank/DDBJ databases">
        <authorList>
            <person name="Chen Y."/>
            <person name="Dougan E. K."/>
            <person name="Chan C."/>
            <person name="Rhodes N."/>
            <person name="Thang M."/>
        </authorList>
    </citation>
    <scope>NUCLEOTIDE SEQUENCE</scope>
</reference>
<dbReference type="EMBL" id="CAMXCT030002797">
    <property type="protein sequence ID" value="CAL4787842.1"/>
    <property type="molecule type" value="Genomic_DNA"/>
</dbReference>
<dbReference type="OrthoDB" id="10608214at2759"/>
<accession>A0A9P1CZI5</accession>
<dbReference type="AlphaFoldDB" id="A0A9P1CZI5"/>
<dbReference type="EMBL" id="CAMXCT020002797">
    <property type="protein sequence ID" value="CAL1153905.1"/>
    <property type="molecule type" value="Genomic_DNA"/>
</dbReference>
<keyword evidence="3" id="KW-1185">Reference proteome</keyword>
<organism evidence="1">
    <name type="scientific">Cladocopium goreaui</name>
    <dbReference type="NCBI Taxonomy" id="2562237"/>
    <lineage>
        <taxon>Eukaryota</taxon>
        <taxon>Sar</taxon>
        <taxon>Alveolata</taxon>
        <taxon>Dinophyceae</taxon>
        <taxon>Suessiales</taxon>
        <taxon>Symbiodiniaceae</taxon>
        <taxon>Cladocopium</taxon>
    </lineage>
</organism>
<name>A0A9P1CZI5_9DINO</name>